<evidence type="ECO:0000256" key="1">
    <source>
        <dbReference type="SAM" id="MobiDB-lite"/>
    </source>
</evidence>
<accession>A0A8B7BLA5</accession>
<name>A0A8B7BLA5_PHODC</name>
<dbReference type="GeneID" id="103700199"/>
<reference evidence="3" key="1">
    <citation type="submission" date="2025-08" db="UniProtKB">
        <authorList>
            <consortium name="RefSeq"/>
        </authorList>
    </citation>
    <scope>IDENTIFICATION</scope>
    <source>
        <tissue evidence="3">Young leaves</tissue>
    </source>
</reference>
<dbReference type="RefSeq" id="XP_008780383.2">
    <property type="nucleotide sequence ID" value="XM_008782161.2"/>
</dbReference>
<feature type="region of interest" description="Disordered" evidence="1">
    <location>
        <begin position="142"/>
        <end position="165"/>
    </location>
</feature>
<dbReference type="KEGG" id="pda:103700199"/>
<dbReference type="AlphaFoldDB" id="A0A8B7BLA5"/>
<sequence>MAERRRIPRFLWPHEYYAVPRPRTPECVEGPRVVPAAGKKKSVTALLAALSLETAVATTSAAPPAAAGPPSVPAAIVAVSSFPSAAAADQSPVAIGCAAGPLGRSATAAEQPGSSSRFGREVEDEWETLKVSAADAIAAASAVPSLPPTPSPPSTEPAPSLRPCRPCRSAFAAESSSARVAPPPPALPPPPVPLPAAAEIHRITCGQLTAGPATASRINSQASLIYRPASHTTQYTP</sequence>
<evidence type="ECO:0000313" key="2">
    <source>
        <dbReference type="Proteomes" id="UP000228380"/>
    </source>
</evidence>
<dbReference type="Proteomes" id="UP000228380">
    <property type="component" value="Unplaced"/>
</dbReference>
<proteinExistence type="predicted"/>
<gene>
    <name evidence="3" type="primary">LOC103700199</name>
</gene>
<keyword evidence="2" id="KW-1185">Reference proteome</keyword>
<organism evidence="2 3">
    <name type="scientific">Phoenix dactylifera</name>
    <name type="common">Date palm</name>
    <dbReference type="NCBI Taxonomy" id="42345"/>
    <lineage>
        <taxon>Eukaryota</taxon>
        <taxon>Viridiplantae</taxon>
        <taxon>Streptophyta</taxon>
        <taxon>Embryophyta</taxon>
        <taxon>Tracheophyta</taxon>
        <taxon>Spermatophyta</taxon>
        <taxon>Magnoliopsida</taxon>
        <taxon>Liliopsida</taxon>
        <taxon>Arecaceae</taxon>
        <taxon>Coryphoideae</taxon>
        <taxon>Phoeniceae</taxon>
        <taxon>Phoenix</taxon>
    </lineage>
</organism>
<evidence type="ECO:0000313" key="3">
    <source>
        <dbReference type="RefSeq" id="XP_008780383.2"/>
    </source>
</evidence>
<protein>
    <submittedName>
        <fullName evidence="3">Angiomotin-like</fullName>
    </submittedName>
</protein>
<feature type="compositionally biased region" description="Pro residues" evidence="1">
    <location>
        <begin position="145"/>
        <end position="156"/>
    </location>
</feature>